<sequence length="904" mass="103485">MQKLGLIGIKTLDHFKSLTGSSSGTAKTLSISSRSSSESITSGSFANLKLTAEKLVKEQASVRTDLNTANSKLKRSLEHIHLLEEKLQTALNENAKLKVKQKEDEKLWQGLESKLSSTKTLCDQLTETLQVLASQVQDAENDKQSIEEKLTTNSAALDKLNDQMNNLSIKLESAEEIIRERDRALNELKFQKEEKEAIYEDEISKTAKLMEEKASLIKSLEADVILNKSAGENLKSKLDEANMELERRQEDLLRMRDAIGVLEREKNDVQSSNDDFAKRMANAMQVIHNLKDAVNGFASQVTELDEQSVAISEKIAQLCSVYDSCSKLAEHERGLTVKRSQQQYDLLYHQHVRMTSEKDELQSANQGLIDKVCELQRAQESAMVQHAEECRLAEEKTRKLESEAETLATKKRDAEKLIVKLEDQVANLLENLKASEADKKDLLLKLSESEFEKNEIMENLQADLHKKEDEVNEFQKEIVKLNHQVQTLEEQVNKLDVTLVEREQFITQFQDKQKHLEDQKAEIQGLLVSAESKLSEAKKQYDAMLESKQSELSRHLKEISHRNDQAINEMRKKYEIEKQEIINAEKDKVAGIIAEKGKMYEQRLDQWKEESRQQLERIQDEHTAKIDRMKKEHEKRELTLKSDHFEEVKRIQLQAESELREKTVTLRDEHEAQIRALRLQNEDACRQLQQELDLQKAKEERQRALLQLQWKVMSDKPQEDQEVNSKKDYSVTSTRMRDPDSMKKNVHTQDLPYEGTMLSPVSTLLKKVEKANSGNLMDISKHGRKVSFFSEVMETSHLFISVQLLPDISSCFSLLIPLQVTHREYEVETTNGGTVTKRRKTKSTVMFGDPRKHKKGATPKGNTPRSSVKGTRTKGHSQPSNIGDLFSEGSLNPYADGDDPYAFD</sequence>
<comment type="caution">
    <text evidence="4">The sequence shown here is derived from an EMBL/GenBank/DDBJ whole genome shotgun (WGS) entry which is preliminary data.</text>
</comment>
<feature type="compositionally biased region" description="Basic and acidic residues" evidence="3">
    <location>
        <begin position="716"/>
        <end position="743"/>
    </location>
</feature>
<evidence type="ECO:0000256" key="1">
    <source>
        <dbReference type="ARBA" id="ARBA00023054"/>
    </source>
</evidence>
<proteinExistence type="predicted"/>
<evidence type="ECO:0000313" key="5">
    <source>
        <dbReference type="Proteomes" id="UP001153076"/>
    </source>
</evidence>
<gene>
    <name evidence="4" type="ORF">Cgig2_026304</name>
</gene>
<keyword evidence="1 2" id="KW-0175">Coiled coil</keyword>
<feature type="region of interest" description="Disordered" evidence="3">
    <location>
        <begin position="828"/>
        <end position="904"/>
    </location>
</feature>
<evidence type="ECO:0000313" key="4">
    <source>
        <dbReference type="EMBL" id="KAJ8441503.1"/>
    </source>
</evidence>
<feature type="compositionally biased region" description="Polar residues" evidence="3">
    <location>
        <begin position="860"/>
        <end position="881"/>
    </location>
</feature>
<evidence type="ECO:0008006" key="6">
    <source>
        <dbReference type="Google" id="ProtNLM"/>
    </source>
</evidence>
<feature type="region of interest" description="Disordered" evidence="3">
    <location>
        <begin position="716"/>
        <end position="747"/>
    </location>
</feature>
<dbReference type="GO" id="GO:0007131">
    <property type="term" value="P:reciprocal meiotic recombination"/>
    <property type="evidence" value="ECO:0007669"/>
    <property type="project" value="TreeGrafter"/>
</dbReference>
<evidence type="ECO:0000256" key="2">
    <source>
        <dbReference type="SAM" id="Coils"/>
    </source>
</evidence>
<protein>
    <recommendedName>
        <fullName evidence="6">Synaptonemal complex protein 1</fullName>
    </recommendedName>
</protein>
<dbReference type="PANTHER" id="PTHR23160:SF3">
    <property type="entry name" value="SYNAPTONEMAL COMPLEX PROTEIN 1-RELATED"/>
    <property type="match status" value="1"/>
</dbReference>
<accession>A0A9Q1KDS6</accession>
<feature type="coiled-coil region" evidence="2">
    <location>
        <begin position="66"/>
        <end position="201"/>
    </location>
</feature>
<keyword evidence="5" id="KW-1185">Reference proteome</keyword>
<reference evidence="4" key="1">
    <citation type="submission" date="2022-04" db="EMBL/GenBank/DDBJ databases">
        <title>Carnegiea gigantea Genome sequencing and assembly v2.</title>
        <authorList>
            <person name="Copetti D."/>
            <person name="Sanderson M.J."/>
            <person name="Burquez A."/>
            <person name="Wojciechowski M.F."/>
        </authorList>
    </citation>
    <scope>NUCLEOTIDE SEQUENCE</scope>
    <source>
        <strain evidence="4">SGP5-SGP5p</strain>
        <tissue evidence="4">Aerial part</tissue>
    </source>
</reference>
<dbReference type="Proteomes" id="UP001153076">
    <property type="component" value="Unassembled WGS sequence"/>
</dbReference>
<dbReference type="AlphaFoldDB" id="A0A9Q1KDS6"/>
<dbReference type="PANTHER" id="PTHR23160">
    <property type="entry name" value="SYNAPTONEMAL COMPLEX PROTEIN-RELATED"/>
    <property type="match status" value="1"/>
</dbReference>
<feature type="coiled-coil region" evidence="2">
    <location>
        <begin position="383"/>
        <end position="632"/>
    </location>
</feature>
<dbReference type="EMBL" id="JAKOGI010000163">
    <property type="protein sequence ID" value="KAJ8441503.1"/>
    <property type="molecule type" value="Genomic_DNA"/>
</dbReference>
<name>A0A9Q1KDS6_9CARY</name>
<organism evidence="4 5">
    <name type="scientific">Carnegiea gigantea</name>
    <dbReference type="NCBI Taxonomy" id="171969"/>
    <lineage>
        <taxon>Eukaryota</taxon>
        <taxon>Viridiplantae</taxon>
        <taxon>Streptophyta</taxon>
        <taxon>Embryophyta</taxon>
        <taxon>Tracheophyta</taxon>
        <taxon>Spermatophyta</taxon>
        <taxon>Magnoliopsida</taxon>
        <taxon>eudicotyledons</taxon>
        <taxon>Gunneridae</taxon>
        <taxon>Pentapetalae</taxon>
        <taxon>Caryophyllales</taxon>
        <taxon>Cactineae</taxon>
        <taxon>Cactaceae</taxon>
        <taxon>Cactoideae</taxon>
        <taxon>Echinocereeae</taxon>
        <taxon>Carnegiea</taxon>
    </lineage>
</organism>
<feature type="coiled-coil region" evidence="2">
    <location>
        <begin position="231"/>
        <end position="258"/>
    </location>
</feature>
<evidence type="ECO:0000256" key="3">
    <source>
        <dbReference type="SAM" id="MobiDB-lite"/>
    </source>
</evidence>
<dbReference type="OrthoDB" id="783434at2759"/>
<feature type="coiled-coil region" evidence="2">
    <location>
        <begin position="667"/>
        <end position="709"/>
    </location>
</feature>